<dbReference type="OrthoDB" id="9984024at2759"/>
<dbReference type="InterPro" id="IPR005198">
    <property type="entry name" value="Glyco_hydro_76"/>
</dbReference>
<dbReference type="SUPFAM" id="SSF48208">
    <property type="entry name" value="Six-hairpin glycosidases"/>
    <property type="match status" value="1"/>
</dbReference>
<evidence type="ECO:0008006" key="3">
    <source>
        <dbReference type="Google" id="ProtNLM"/>
    </source>
</evidence>
<dbReference type="GO" id="GO:0005975">
    <property type="term" value="P:carbohydrate metabolic process"/>
    <property type="evidence" value="ECO:0007669"/>
    <property type="project" value="InterPro"/>
</dbReference>
<evidence type="ECO:0000313" key="1">
    <source>
        <dbReference type="EMBL" id="QKX60215.1"/>
    </source>
</evidence>
<dbReference type="InterPro" id="IPR053169">
    <property type="entry name" value="MUG_Protein"/>
</dbReference>
<protein>
    <recommendedName>
        <fullName evidence="3">Mannan endo-1,6-alpha-mannosidase</fullName>
    </recommendedName>
</protein>
<sequence>MMRYYGVSKEGLWGNSWWESGAIMTALADISSLDSSYNGTYFSTYSTTFNKAPTNDSHPGFINSFYDDEGWWANAWVAVYDLTKNPEYLNMAISIYDDINTGVDTPCGGLYWAKGKKYIASIANELHITLAASLANRVGSDQKQNYADAATAGWEWFFKSGLVDADWLVVDGMNNDTCEPTGAKRSYNQGVILSAATELYKATGNSSYLELAGNIANATTALNSTITDANGLIKECDGGCDTQGSMFKGALFRGLHQLQLADPHDNWKSFITTNAKALWNNALNVTNGQCNTGSDFRGPMTSVNEVTQGAALDVLVAAWAVTS</sequence>
<reference evidence="2" key="1">
    <citation type="submission" date="2020-06" db="EMBL/GenBank/DDBJ databases">
        <title>A chromosome-scale genome assembly of Talaromyces rugulosus W13939.</title>
        <authorList>
            <person name="Wang B."/>
            <person name="Guo L."/>
            <person name="Ye K."/>
            <person name="Wang L."/>
        </authorList>
    </citation>
    <scope>NUCLEOTIDE SEQUENCE [LARGE SCALE GENOMIC DNA]</scope>
    <source>
        <strain evidence="2">W13939</strain>
    </source>
</reference>
<dbReference type="AlphaFoldDB" id="A0A7H8R3J6"/>
<dbReference type="EMBL" id="CP055901">
    <property type="protein sequence ID" value="QKX60215.1"/>
    <property type="molecule type" value="Genomic_DNA"/>
</dbReference>
<dbReference type="Pfam" id="PF03663">
    <property type="entry name" value="Glyco_hydro_76"/>
    <property type="match status" value="1"/>
</dbReference>
<proteinExistence type="predicted"/>
<dbReference type="InterPro" id="IPR008928">
    <property type="entry name" value="6-hairpin_glycosidase_sf"/>
</dbReference>
<dbReference type="Proteomes" id="UP000509510">
    <property type="component" value="Chromosome IV"/>
</dbReference>
<name>A0A7H8R3J6_TALRU</name>
<organism evidence="1 2">
    <name type="scientific">Talaromyces rugulosus</name>
    <name type="common">Penicillium rugulosum</name>
    <dbReference type="NCBI Taxonomy" id="121627"/>
    <lineage>
        <taxon>Eukaryota</taxon>
        <taxon>Fungi</taxon>
        <taxon>Dikarya</taxon>
        <taxon>Ascomycota</taxon>
        <taxon>Pezizomycotina</taxon>
        <taxon>Eurotiomycetes</taxon>
        <taxon>Eurotiomycetidae</taxon>
        <taxon>Eurotiales</taxon>
        <taxon>Trichocomaceae</taxon>
        <taxon>Talaromyces</taxon>
        <taxon>Talaromyces sect. Islandici</taxon>
    </lineage>
</organism>
<gene>
    <name evidence="1" type="ORF">TRUGW13939_07358</name>
</gene>
<accession>A0A7H8R3J6</accession>
<dbReference type="RefSeq" id="XP_035346392.1">
    <property type="nucleotide sequence ID" value="XM_035490499.1"/>
</dbReference>
<evidence type="ECO:0000313" key="2">
    <source>
        <dbReference type="Proteomes" id="UP000509510"/>
    </source>
</evidence>
<dbReference type="Gene3D" id="1.50.10.20">
    <property type="match status" value="1"/>
</dbReference>
<dbReference type="PANTHER" id="PTHR47791:SF1">
    <property type="entry name" value="ENDO MANNANASE, GH76 FAMILY (EUROFUNG)"/>
    <property type="match status" value="1"/>
</dbReference>
<dbReference type="KEGG" id="trg:TRUGW13939_07358"/>
<dbReference type="GeneID" id="55994851"/>
<keyword evidence="2" id="KW-1185">Reference proteome</keyword>
<dbReference type="PANTHER" id="PTHR47791">
    <property type="entry name" value="MEIOTICALLY UP-REGULATED GENE 191 PROTEIN"/>
    <property type="match status" value="1"/>
</dbReference>